<dbReference type="InterPro" id="IPR001645">
    <property type="entry name" value="Folylpolyglutamate_synth"/>
</dbReference>
<proteinExistence type="inferred from homology"/>
<evidence type="ECO:0000256" key="2">
    <source>
        <dbReference type="ARBA" id="ARBA00022598"/>
    </source>
</evidence>
<dbReference type="Gene3D" id="3.40.1190.10">
    <property type="entry name" value="Mur-like, catalytic domain"/>
    <property type="match status" value="1"/>
</dbReference>
<dbReference type="GO" id="GO:0005524">
    <property type="term" value="F:ATP binding"/>
    <property type="evidence" value="ECO:0007669"/>
    <property type="project" value="UniProtKB-KW"/>
</dbReference>
<comment type="caution">
    <text evidence="8">The sequence shown here is derived from an EMBL/GenBank/DDBJ whole genome shotgun (WGS) entry which is preliminary data.</text>
</comment>
<comment type="similarity">
    <text evidence="1">Belongs to the folylpolyglutamate synthase family.</text>
</comment>
<evidence type="ECO:0000259" key="7">
    <source>
        <dbReference type="Pfam" id="PF08245"/>
    </source>
</evidence>
<protein>
    <recommendedName>
        <fullName evidence="7">Mur ligase central domain-containing protein</fullName>
    </recommendedName>
</protein>
<dbReference type="EMBL" id="JAAZON010000287">
    <property type="protein sequence ID" value="NMC62818.1"/>
    <property type="molecule type" value="Genomic_DNA"/>
</dbReference>
<evidence type="ECO:0000313" key="8">
    <source>
        <dbReference type="EMBL" id="NMC62818.1"/>
    </source>
</evidence>
<dbReference type="InterPro" id="IPR013221">
    <property type="entry name" value="Mur_ligase_cen"/>
</dbReference>
<evidence type="ECO:0000256" key="4">
    <source>
        <dbReference type="ARBA" id="ARBA00022741"/>
    </source>
</evidence>
<keyword evidence="4" id="KW-0547">Nucleotide-binding</keyword>
<dbReference type="SUPFAM" id="SSF53244">
    <property type="entry name" value="MurD-like peptide ligases, peptide-binding domain"/>
    <property type="match status" value="1"/>
</dbReference>
<dbReference type="Pfam" id="PF08245">
    <property type="entry name" value="Mur_ligase_M"/>
    <property type="match status" value="1"/>
</dbReference>
<dbReference type="InterPro" id="IPR036565">
    <property type="entry name" value="Mur-like_cat_sf"/>
</dbReference>
<keyword evidence="3" id="KW-0479">Metal-binding</keyword>
<organism evidence="8 9">
    <name type="scientific">SAR324 cluster bacterium</name>
    <dbReference type="NCBI Taxonomy" id="2024889"/>
    <lineage>
        <taxon>Bacteria</taxon>
        <taxon>Deltaproteobacteria</taxon>
        <taxon>SAR324 cluster</taxon>
    </lineage>
</organism>
<dbReference type="PANTHER" id="PTHR11136:SF0">
    <property type="entry name" value="DIHYDROFOLATE SYNTHETASE-RELATED"/>
    <property type="match status" value="1"/>
</dbReference>
<dbReference type="InterPro" id="IPR018109">
    <property type="entry name" value="Folylpolyglutamate_synth_CS"/>
</dbReference>
<dbReference type="PROSITE" id="PS01012">
    <property type="entry name" value="FOLYLPOLYGLU_SYNT_2"/>
    <property type="match status" value="1"/>
</dbReference>
<keyword evidence="5" id="KW-0067">ATP-binding</keyword>
<dbReference type="CDD" id="cd01983">
    <property type="entry name" value="SIMIBI"/>
    <property type="match status" value="1"/>
</dbReference>
<feature type="domain" description="Mur ligase central" evidence="7">
    <location>
        <begin position="51"/>
        <end position="277"/>
    </location>
</feature>
<dbReference type="PANTHER" id="PTHR11136">
    <property type="entry name" value="FOLYLPOLYGLUTAMATE SYNTHASE-RELATED"/>
    <property type="match status" value="1"/>
</dbReference>
<dbReference type="Proteomes" id="UP000524246">
    <property type="component" value="Unassembled WGS sequence"/>
</dbReference>
<sequence>MFKGIRRRMKGLDFLNSLEQWNGQGGFCPENIKKAMNYLDNPQDKIASIHVAGTNGKGSVSAALSSILAKEGYRVGLNISPHLVRINERIVVDGYSINNELLNEAALELKDCLKKLKITLTYHEALTAIAFIVYEWKKLDWIVVEVGLGGRLDASNILNCPKACVISSIGLDHQDILGPTKAEIAKEKAGIIKKGSRLFCGRMDAESLKIFNDIAKSLGVETSSWGVSYKAEIVAKERSNGYTMRYMDLKCNEALSFKPSLKGTFQRDNMALAINVARSLNISPESCIKGVQEVFWPARFEKLDIGATSVILDCAHNIDGINALAE</sequence>
<gene>
    <name evidence="8" type="ORF">GYA55_06575</name>
</gene>
<feature type="non-terminal residue" evidence="8">
    <location>
        <position position="326"/>
    </location>
</feature>
<dbReference type="GO" id="GO:0004326">
    <property type="term" value="F:tetrahydrofolylpolyglutamate synthase activity"/>
    <property type="evidence" value="ECO:0007669"/>
    <property type="project" value="InterPro"/>
</dbReference>
<dbReference type="PROSITE" id="PS01011">
    <property type="entry name" value="FOLYLPOLYGLU_SYNT_1"/>
    <property type="match status" value="1"/>
</dbReference>
<dbReference type="InterPro" id="IPR036615">
    <property type="entry name" value="Mur_ligase_C_dom_sf"/>
</dbReference>
<evidence type="ECO:0000256" key="5">
    <source>
        <dbReference type="ARBA" id="ARBA00022840"/>
    </source>
</evidence>
<dbReference type="UniPathway" id="UPA00077">
    <property type="reaction ID" value="UER00157"/>
</dbReference>
<evidence type="ECO:0000256" key="6">
    <source>
        <dbReference type="ARBA" id="ARBA00022842"/>
    </source>
</evidence>
<dbReference type="NCBIfam" id="TIGR01499">
    <property type="entry name" value="folC"/>
    <property type="match status" value="1"/>
</dbReference>
<name>A0A7X9IJ79_9DELT</name>
<evidence type="ECO:0000256" key="1">
    <source>
        <dbReference type="ARBA" id="ARBA00008276"/>
    </source>
</evidence>
<reference evidence="8 9" key="1">
    <citation type="journal article" date="2020" name="Biotechnol. Biofuels">
        <title>New insights from the biogas microbiome by comprehensive genome-resolved metagenomics of nearly 1600 species originating from multiple anaerobic digesters.</title>
        <authorList>
            <person name="Campanaro S."/>
            <person name="Treu L."/>
            <person name="Rodriguez-R L.M."/>
            <person name="Kovalovszki A."/>
            <person name="Ziels R.M."/>
            <person name="Maus I."/>
            <person name="Zhu X."/>
            <person name="Kougias P.G."/>
            <person name="Basile A."/>
            <person name="Luo G."/>
            <person name="Schluter A."/>
            <person name="Konstantinidis K.T."/>
            <person name="Angelidaki I."/>
        </authorList>
    </citation>
    <scope>NUCLEOTIDE SEQUENCE [LARGE SCALE GENOMIC DNA]</scope>
    <source>
        <strain evidence="8">AS27yjCOA_65</strain>
    </source>
</reference>
<accession>A0A7X9IJ79</accession>
<keyword evidence="6" id="KW-0460">Magnesium</keyword>
<dbReference type="GO" id="GO:0046654">
    <property type="term" value="P:tetrahydrofolate biosynthetic process"/>
    <property type="evidence" value="ECO:0007669"/>
    <property type="project" value="UniProtKB-UniPathway"/>
</dbReference>
<dbReference type="GO" id="GO:0046872">
    <property type="term" value="F:metal ion binding"/>
    <property type="evidence" value="ECO:0007669"/>
    <property type="project" value="UniProtKB-KW"/>
</dbReference>
<dbReference type="GO" id="GO:0005829">
    <property type="term" value="C:cytosol"/>
    <property type="evidence" value="ECO:0007669"/>
    <property type="project" value="TreeGrafter"/>
</dbReference>
<keyword evidence="2" id="KW-0436">Ligase</keyword>
<evidence type="ECO:0000313" key="9">
    <source>
        <dbReference type="Proteomes" id="UP000524246"/>
    </source>
</evidence>
<dbReference type="SUPFAM" id="SSF53623">
    <property type="entry name" value="MurD-like peptide ligases, catalytic domain"/>
    <property type="match status" value="1"/>
</dbReference>
<dbReference type="GO" id="GO:0008841">
    <property type="term" value="F:dihydrofolate synthase activity"/>
    <property type="evidence" value="ECO:0007669"/>
    <property type="project" value="TreeGrafter"/>
</dbReference>
<evidence type="ECO:0000256" key="3">
    <source>
        <dbReference type="ARBA" id="ARBA00022723"/>
    </source>
</evidence>
<dbReference type="AlphaFoldDB" id="A0A7X9IJ79"/>